<dbReference type="AlphaFoldDB" id="A0A2G9S5B7"/>
<proteinExistence type="inferred from homology"/>
<dbReference type="Proteomes" id="UP000228934">
    <property type="component" value="Unassembled WGS sequence"/>
</dbReference>
<evidence type="ECO:0000256" key="6">
    <source>
        <dbReference type="ARBA" id="ARBA00023136"/>
    </source>
</evidence>
<dbReference type="Pfam" id="PF00001">
    <property type="entry name" value="7tm_1"/>
    <property type="match status" value="1"/>
</dbReference>
<dbReference type="InterPro" id="IPR000276">
    <property type="entry name" value="GPCR_Rhodpsn"/>
</dbReference>
<gene>
    <name evidence="14" type="ORF">AB205_0051280</name>
</gene>
<keyword evidence="9 11" id="KW-0807">Transducer</keyword>
<evidence type="ECO:0000256" key="2">
    <source>
        <dbReference type="ARBA" id="ARBA00022475"/>
    </source>
</evidence>
<evidence type="ECO:0000256" key="3">
    <source>
        <dbReference type="ARBA" id="ARBA00022692"/>
    </source>
</evidence>
<dbReference type="PROSITE" id="PS50262">
    <property type="entry name" value="G_PROTEIN_RECEP_F1_2"/>
    <property type="match status" value="1"/>
</dbReference>
<feature type="disulfide bond" evidence="10">
    <location>
        <begin position="270"/>
        <end position="275"/>
    </location>
</feature>
<keyword evidence="10" id="KW-1015">Disulfide bond</keyword>
<evidence type="ECO:0000256" key="7">
    <source>
        <dbReference type="ARBA" id="ARBA00023170"/>
    </source>
</evidence>
<feature type="disulfide bond" evidence="10">
    <location>
        <begin position="179"/>
        <end position="186"/>
    </location>
</feature>
<dbReference type="GO" id="GO:0038036">
    <property type="term" value="F:sphingosine-1-phosphate receptor activity"/>
    <property type="evidence" value="ECO:0007669"/>
    <property type="project" value="InterPro"/>
</dbReference>
<keyword evidence="7 11" id="KW-0675">Receptor</keyword>
<feature type="transmembrane region" description="Helical" evidence="12">
    <location>
        <begin position="116"/>
        <end position="134"/>
    </location>
</feature>
<evidence type="ECO:0000256" key="10">
    <source>
        <dbReference type="PIRSR" id="PIRSR604061-50"/>
    </source>
</evidence>
<keyword evidence="4 12" id="KW-1133">Transmembrane helix</keyword>
<dbReference type="InterPro" id="IPR004061">
    <property type="entry name" value="S1P_rcpt"/>
</dbReference>
<feature type="transmembrane region" description="Helical" evidence="12">
    <location>
        <begin position="155"/>
        <end position="177"/>
    </location>
</feature>
<reference evidence="15" key="1">
    <citation type="journal article" date="2017" name="Nat. Commun.">
        <title>The North American bullfrog draft genome provides insight into hormonal regulation of long noncoding RNA.</title>
        <authorList>
            <person name="Hammond S.A."/>
            <person name="Warren R.L."/>
            <person name="Vandervalk B.P."/>
            <person name="Kucuk E."/>
            <person name="Khan H."/>
            <person name="Gibb E.A."/>
            <person name="Pandoh P."/>
            <person name="Kirk H."/>
            <person name="Zhao Y."/>
            <person name="Jones M."/>
            <person name="Mungall A.J."/>
            <person name="Coope R."/>
            <person name="Pleasance S."/>
            <person name="Moore R.A."/>
            <person name="Holt R.A."/>
            <person name="Round J.M."/>
            <person name="Ohora S."/>
            <person name="Walle B.V."/>
            <person name="Veldhoen N."/>
            <person name="Helbing C.C."/>
            <person name="Birol I."/>
        </authorList>
    </citation>
    <scope>NUCLEOTIDE SEQUENCE [LARGE SCALE GENOMIC DNA]</scope>
</reference>
<evidence type="ECO:0000256" key="5">
    <source>
        <dbReference type="ARBA" id="ARBA00023040"/>
    </source>
</evidence>
<dbReference type="GO" id="GO:0005886">
    <property type="term" value="C:plasma membrane"/>
    <property type="evidence" value="ECO:0007669"/>
    <property type="project" value="UniProtKB-SubCell"/>
</dbReference>
<evidence type="ECO:0000259" key="13">
    <source>
        <dbReference type="PROSITE" id="PS50262"/>
    </source>
</evidence>
<evidence type="ECO:0000256" key="9">
    <source>
        <dbReference type="ARBA" id="ARBA00023224"/>
    </source>
</evidence>
<dbReference type="PRINTS" id="PR01523">
    <property type="entry name" value="S1PRECEPTOR"/>
</dbReference>
<name>A0A2G9S5B7_AQUCT</name>
<evidence type="ECO:0000256" key="1">
    <source>
        <dbReference type="ARBA" id="ARBA00004651"/>
    </source>
</evidence>
<dbReference type="PANTHER" id="PTHR22750">
    <property type="entry name" value="G-PROTEIN COUPLED RECEPTOR"/>
    <property type="match status" value="1"/>
</dbReference>
<dbReference type="Gene3D" id="1.20.1070.10">
    <property type="entry name" value="Rhodopsin 7-helix transmembrane proteins"/>
    <property type="match status" value="1"/>
</dbReference>
<evidence type="ECO:0000256" key="11">
    <source>
        <dbReference type="RuleBase" id="RU000688"/>
    </source>
</evidence>
<comment type="subcellular location">
    <subcellularLocation>
        <location evidence="1">Cell membrane</location>
        <topology evidence="1">Multi-pass membrane protein</topology>
    </subcellularLocation>
</comment>
<evidence type="ECO:0000313" key="14">
    <source>
        <dbReference type="EMBL" id="PIO34643.1"/>
    </source>
</evidence>
<evidence type="ECO:0000256" key="4">
    <source>
        <dbReference type="ARBA" id="ARBA00022989"/>
    </source>
</evidence>
<keyword evidence="3 11" id="KW-0812">Transmembrane</keyword>
<dbReference type="InterPro" id="IPR017452">
    <property type="entry name" value="GPCR_Rhodpsn_7TM"/>
</dbReference>
<dbReference type="OrthoDB" id="9930460at2759"/>
<dbReference type="EMBL" id="KV929250">
    <property type="protein sequence ID" value="PIO34643.1"/>
    <property type="molecule type" value="Genomic_DNA"/>
</dbReference>
<keyword evidence="6 12" id="KW-0472">Membrane</keyword>
<feature type="transmembrane region" description="Helical" evidence="12">
    <location>
        <begin position="283"/>
        <end position="301"/>
    </location>
</feature>
<feature type="transmembrane region" description="Helical" evidence="12">
    <location>
        <begin position="77"/>
        <end position="96"/>
    </location>
</feature>
<feature type="transmembrane region" description="Helical" evidence="12">
    <location>
        <begin position="197"/>
        <end position="222"/>
    </location>
</feature>
<feature type="transmembrane region" description="Helical" evidence="12">
    <location>
        <begin position="41"/>
        <end position="65"/>
    </location>
</feature>
<dbReference type="SUPFAM" id="SSF81321">
    <property type="entry name" value="Family A G protein-coupled receptor-like"/>
    <property type="match status" value="1"/>
</dbReference>
<comment type="similarity">
    <text evidence="11">Belongs to the G-protein coupled receptor 1 family.</text>
</comment>
<organism evidence="14 15">
    <name type="scientific">Aquarana catesbeiana</name>
    <name type="common">American bullfrog</name>
    <name type="synonym">Rana catesbeiana</name>
    <dbReference type="NCBI Taxonomy" id="8400"/>
    <lineage>
        <taxon>Eukaryota</taxon>
        <taxon>Metazoa</taxon>
        <taxon>Chordata</taxon>
        <taxon>Craniata</taxon>
        <taxon>Vertebrata</taxon>
        <taxon>Euteleostomi</taxon>
        <taxon>Amphibia</taxon>
        <taxon>Batrachia</taxon>
        <taxon>Anura</taxon>
        <taxon>Neobatrachia</taxon>
        <taxon>Ranoidea</taxon>
        <taxon>Ranidae</taxon>
        <taxon>Aquarana</taxon>
    </lineage>
</organism>
<feature type="domain" description="G-protein coupled receptors family 1 profile" evidence="13">
    <location>
        <begin position="56"/>
        <end position="299"/>
    </location>
</feature>
<keyword evidence="5 11" id="KW-0297">G-protein coupled receptor</keyword>
<evidence type="ECO:0000256" key="12">
    <source>
        <dbReference type="SAM" id="Phobius"/>
    </source>
</evidence>
<feature type="transmembrane region" description="Helical" evidence="12">
    <location>
        <begin position="242"/>
        <end position="263"/>
    </location>
</feature>
<keyword evidence="15" id="KW-1185">Reference proteome</keyword>
<protein>
    <submittedName>
        <fullName evidence="14">Sphingosine 1-phosphate receptor 4</fullName>
    </submittedName>
</protein>
<dbReference type="PROSITE" id="PS00237">
    <property type="entry name" value="G_PROTEIN_RECEP_F1_1"/>
    <property type="match status" value="1"/>
</dbReference>
<evidence type="ECO:0000313" key="15">
    <source>
        <dbReference type="Proteomes" id="UP000228934"/>
    </source>
</evidence>
<keyword evidence="8" id="KW-0325">Glycoprotein</keyword>
<keyword evidence="2" id="KW-1003">Cell membrane</keyword>
<dbReference type="PRINTS" id="PR00237">
    <property type="entry name" value="GPCRRHODOPSN"/>
</dbReference>
<evidence type="ECO:0000256" key="8">
    <source>
        <dbReference type="ARBA" id="ARBA00023180"/>
    </source>
</evidence>
<accession>A0A2G9S5B7</accession>
<sequence length="372" mass="41204">MMNLTHSQCLESAAKGNINIILLHYNQTGRLNGRPRTSVSFLTILFILISILIIFENLMVLLALLRFLRLKRWVHCCLTNIAFSDLLAGISYLLNICLSGPTTFRLTPQLWFLREGLLFTTLAASTFSLLITAVERYSTMVISMAERQPAKLFRVQGLIILSWVLAAAVGSLPLLGWNCLCHIEDCSSLLPLYSRNYIVFSLGLLGITLLGIIGFYCTIYYFVCTSAKRVAATHQSRRAFHLLQTVLIILGCFVLCWSPLFLFLLVDSACTPPSCQSPLGLEWVLALAVLNSAFNPLIYSLRSSEVRKAIIALLCCACSWAGMQPPACCQQVTEITSGSSNESSIKRRSSVRLSRNLSFRSPVTSVSSVPSQ</sequence>